<organism evidence="6 7">
    <name type="scientific">Pseudooceanicola algae</name>
    <dbReference type="NCBI Taxonomy" id="1537215"/>
    <lineage>
        <taxon>Bacteria</taxon>
        <taxon>Pseudomonadati</taxon>
        <taxon>Pseudomonadota</taxon>
        <taxon>Alphaproteobacteria</taxon>
        <taxon>Rhodobacterales</taxon>
        <taxon>Paracoccaceae</taxon>
        <taxon>Pseudooceanicola</taxon>
    </lineage>
</organism>
<protein>
    <submittedName>
        <fullName evidence="6">Enterobactin exporter EntS</fullName>
    </submittedName>
</protein>
<evidence type="ECO:0000256" key="1">
    <source>
        <dbReference type="ARBA" id="ARBA00004651"/>
    </source>
</evidence>
<dbReference type="KEGG" id="palw:PSAL_007960"/>
<dbReference type="GO" id="GO:0022857">
    <property type="term" value="F:transmembrane transporter activity"/>
    <property type="evidence" value="ECO:0007669"/>
    <property type="project" value="InterPro"/>
</dbReference>
<dbReference type="InterPro" id="IPR011701">
    <property type="entry name" value="MFS"/>
</dbReference>
<dbReference type="Proteomes" id="UP000283786">
    <property type="component" value="Chromosome"/>
</dbReference>
<dbReference type="AlphaFoldDB" id="A0A418SDY8"/>
<dbReference type="SUPFAM" id="SSF103473">
    <property type="entry name" value="MFS general substrate transporter"/>
    <property type="match status" value="1"/>
</dbReference>
<name>A0A418SDY8_9RHOB</name>
<dbReference type="Gene3D" id="1.20.1250.20">
    <property type="entry name" value="MFS general substrate transporter like domains"/>
    <property type="match status" value="1"/>
</dbReference>
<gene>
    <name evidence="6" type="primary">entS</name>
    <name evidence="6" type="ORF">PSAL_007960</name>
</gene>
<keyword evidence="2" id="KW-1003">Cell membrane</keyword>
<evidence type="ECO:0000256" key="4">
    <source>
        <dbReference type="ARBA" id="ARBA00022989"/>
    </source>
</evidence>
<dbReference type="PANTHER" id="PTHR23513:SF6">
    <property type="entry name" value="MAJOR FACILITATOR SUPERFAMILY ASSOCIATED DOMAIN-CONTAINING PROTEIN"/>
    <property type="match status" value="1"/>
</dbReference>
<dbReference type="OrthoDB" id="145388at2"/>
<proteinExistence type="predicted"/>
<dbReference type="RefSeq" id="WP_119839990.1">
    <property type="nucleotide sequence ID" value="NZ_CP060436.1"/>
</dbReference>
<dbReference type="Pfam" id="PF07690">
    <property type="entry name" value="MFS_1"/>
    <property type="match status" value="1"/>
</dbReference>
<keyword evidence="3" id="KW-0812">Transmembrane</keyword>
<dbReference type="CDD" id="cd06173">
    <property type="entry name" value="MFS_MefA_like"/>
    <property type="match status" value="1"/>
</dbReference>
<comment type="subcellular location">
    <subcellularLocation>
        <location evidence="1">Cell membrane</location>
        <topology evidence="1">Multi-pass membrane protein</topology>
    </subcellularLocation>
</comment>
<keyword evidence="4" id="KW-1133">Transmembrane helix</keyword>
<reference evidence="6 7" key="1">
    <citation type="submission" date="2020-08" db="EMBL/GenBank/DDBJ databases">
        <title>Genome sequence of Rhodobacteraceae bacterium Lw-13e.</title>
        <authorList>
            <person name="Poehlein A."/>
            <person name="Wolter L."/>
            <person name="Daniel R."/>
            <person name="Brinkhoff T."/>
        </authorList>
    </citation>
    <scope>NUCLEOTIDE SEQUENCE [LARGE SCALE GENOMIC DNA]</scope>
    <source>
        <strain evidence="6 7">Lw-13e</strain>
    </source>
</reference>
<accession>A0A418SDY8</accession>
<keyword evidence="5" id="KW-0472">Membrane</keyword>
<dbReference type="GO" id="GO:0005886">
    <property type="term" value="C:plasma membrane"/>
    <property type="evidence" value="ECO:0007669"/>
    <property type="project" value="UniProtKB-SubCell"/>
</dbReference>
<evidence type="ECO:0000256" key="5">
    <source>
        <dbReference type="ARBA" id="ARBA00023136"/>
    </source>
</evidence>
<evidence type="ECO:0000313" key="7">
    <source>
        <dbReference type="Proteomes" id="UP000283786"/>
    </source>
</evidence>
<dbReference type="PANTHER" id="PTHR23513">
    <property type="entry name" value="INTEGRAL MEMBRANE EFFLUX PROTEIN-RELATED"/>
    <property type="match status" value="1"/>
</dbReference>
<evidence type="ECO:0000256" key="3">
    <source>
        <dbReference type="ARBA" id="ARBA00022692"/>
    </source>
</evidence>
<keyword evidence="7" id="KW-1185">Reference proteome</keyword>
<sequence length="422" mass="44720">MQSKPLQTLFAGPLTRFIAASGLTNLSDGIATLAWAWIATLLTRDPLLVALMPVALRVPWALGAIPAGLITDRHDRRRLILIADGLRCGCFAVAAVAILWALPLKAAPVSGVSNPGLFALLMLTALVIGGAEVLRDNAAQTLVPSLVPPAALERANGRLWSVELIGNALLGPSIGAVLIAVSLPLPFAFNALALGVAVLIVLRMKVPPRQSQGGRNWRAEVAEGFSFLKGQPVLRLLAWVTGVWNMLHQMVVIALILHVQENLGLGPRAYGLILAAGALGGILGGFVGDRVVRAIGRGRGAQWTLLFSALAFLALPLAQSALGVALILFAFECAGLIWNTISVAYRQRAIPDSLLGRVNSLYRLLAWGMMPLGLVLSGWITRGADRILPRELALTMPFFIAALGAACLVALAWRALGRSFED</sequence>
<evidence type="ECO:0000256" key="2">
    <source>
        <dbReference type="ARBA" id="ARBA00022475"/>
    </source>
</evidence>
<dbReference type="EMBL" id="CP060436">
    <property type="protein sequence ID" value="QPM89575.1"/>
    <property type="molecule type" value="Genomic_DNA"/>
</dbReference>
<evidence type="ECO:0000313" key="6">
    <source>
        <dbReference type="EMBL" id="QPM89575.1"/>
    </source>
</evidence>
<dbReference type="InterPro" id="IPR036259">
    <property type="entry name" value="MFS_trans_sf"/>
</dbReference>